<evidence type="ECO:0000256" key="4">
    <source>
        <dbReference type="ARBA" id="ARBA00023152"/>
    </source>
</evidence>
<feature type="domain" description="Enolase N-terminal" evidence="11">
    <location>
        <begin position="6"/>
        <end position="134"/>
    </location>
</feature>
<evidence type="ECO:0000256" key="8">
    <source>
        <dbReference type="PIRSR" id="PIRSR001400-3"/>
    </source>
</evidence>
<evidence type="ECO:0000256" key="1">
    <source>
        <dbReference type="ARBA" id="ARBA00005031"/>
    </source>
</evidence>
<feature type="domain" description="Enolase C-terminal TIM barrel" evidence="10">
    <location>
        <begin position="139"/>
        <end position="423"/>
    </location>
</feature>
<dbReference type="KEGG" id="haj:DU500_02615"/>
<dbReference type="SMART" id="SM01192">
    <property type="entry name" value="Enolase_C"/>
    <property type="match status" value="1"/>
</dbReference>
<dbReference type="GO" id="GO:0000287">
    <property type="term" value="F:magnesium ion binding"/>
    <property type="evidence" value="ECO:0007669"/>
    <property type="project" value="UniProtKB-UniRule"/>
</dbReference>
<dbReference type="Gene3D" id="3.30.390.10">
    <property type="entry name" value="Enolase-like, N-terminal domain"/>
    <property type="match status" value="1"/>
</dbReference>
<evidence type="ECO:0000256" key="6">
    <source>
        <dbReference type="HAMAP-Rule" id="MF_00318"/>
    </source>
</evidence>
<dbReference type="EC" id="4.2.1.11" evidence="6"/>
<dbReference type="SFLD" id="SFLDF00002">
    <property type="entry name" value="enolase"/>
    <property type="match status" value="1"/>
</dbReference>
<feature type="binding site" evidence="6">
    <location>
        <position position="365"/>
    </location>
    <ligand>
        <name>(2R)-2-phosphoglycerate</name>
        <dbReference type="ChEBI" id="CHEBI:58289"/>
    </ligand>
</feature>
<comment type="cofactor">
    <cofactor evidence="8">
        <name>Mg(2+)</name>
        <dbReference type="ChEBI" id="CHEBI:18420"/>
    </cofactor>
    <text evidence="8">Mg(2+) is required for catalysis and for stabilizing the dimer.</text>
</comment>
<keyword evidence="13" id="KW-1185">Reference proteome</keyword>
<dbReference type="SFLD" id="SFLDS00001">
    <property type="entry name" value="Enolase"/>
    <property type="match status" value="1"/>
</dbReference>
<gene>
    <name evidence="6" type="primary">eno</name>
    <name evidence="12" type="ORF">DU500_02615</name>
</gene>
<dbReference type="GO" id="GO:0004634">
    <property type="term" value="F:phosphopyruvate hydratase activity"/>
    <property type="evidence" value="ECO:0007669"/>
    <property type="project" value="UniProtKB-UniRule"/>
</dbReference>
<dbReference type="SUPFAM" id="SSF54826">
    <property type="entry name" value="Enolase N-terminal domain-like"/>
    <property type="match status" value="1"/>
</dbReference>
<evidence type="ECO:0000256" key="2">
    <source>
        <dbReference type="ARBA" id="ARBA00009604"/>
    </source>
</evidence>
<name>A0A345DZP1_9EURY</name>
<keyword evidence="6 8" id="KW-0479">Metal-binding</keyword>
<feature type="binding site" evidence="6">
    <location>
        <position position="163"/>
    </location>
    <ligand>
        <name>(2R)-2-phosphoglycerate</name>
        <dbReference type="ChEBI" id="CHEBI:58289"/>
    </ligand>
</feature>
<feature type="binding site" evidence="6">
    <location>
        <position position="336"/>
    </location>
    <ligand>
        <name>(2R)-2-phosphoglycerate</name>
        <dbReference type="ChEBI" id="CHEBI:58289"/>
    </ligand>
</feature>
<feature type="binding site" evidence="6">
    <location>
        <position position="387"/>
    </location>
    <ligand>
        <name>(2R)-2-phosphoglycerate</name>
        <dbReference type="ChEBI" id="CHEBI:58289"/>
    </ligand>
</feature>
<dbReference type="Pfam" id="PF03952">
    <property type="entry name" value="Enolase_N"/>
    <property type="match status" value="1"/>
</dbReference>
<evidence type="ECO:0000256" key="9">
    <source>
        <dbReference type="SAM" id="MobiDB-lite"/>
    </source>
</evidence>
<evidence type="ECO:0000256" key="7">
    <source>
        <dbReference type="PIRSR" id="PIRSR001400-1"/>
    </source>
</evidence>
<feature type="active site" description="Proton donor" evidence="6 7">
    <location>
        <position position="207"/>
    </location>
</feature>
<feature type="binding site" evidence="6">
    <location>
        <position position="366"/>
    </location>
    <ligand>
        <name>(2R)-2-phosphoglycerate</name>
        <dbReference type="ChEBI" id="CHEBI:58289"/>
    </ligand>
</feature>
<feature type="region of interest" description="Disordered" evidence="9">
    <location>
        <begin position="25"/>
        <end position="60"/>
    </location>
</feature>
<accession>A0A345DZP1</accession>
<evidence type="ECO:0000256" key="3">
    <source>
        <dbReference type="ARBA" id="ARBA00022842"/>
    </source>
</evidence>
<dbReference type="OrthoDB" id="8680at2157"/>
<dbReference type="AlphaFoldDB" id="A0A345DZP1"/>
<comment type="pathway">
    <text evidence="1 6">Carbohydrate degradation; glycolysis; pyruvate from D-glyceraldehyde 3-phosphate: step 4/5.</text>
</comment>
<dbReference type="InterPro" id="IPR020810">
    <property type="entry name" value="Enolase_C"/>
</dbReference>
<sequence length="423" mass="45020">MTAAPIESVAAREILDNRLEPTLRVTVETPVGTGRADVPRGRSRGAHEAHDRRDGDDRYRGQGVKEAVAAVEEDVEPALVGHDATDQRGVDAALLDLDGTRKKERLGGNVVTGVSLAALRAGAAATGLPLYRYVGGADAGVLPLPFFDLIEGGELAGGDLPFQEHQVVPVGADSVAEAVRWTAEVYYELGDILRDEYGEASLNVGDEGGYNPLGVDDPREAFDLELRAVEACGYGGEFALAADVAASHFHDAETGTYALLGESMTRDELLGFYEDLVADYPIVSLEDPLDQHDFAGVADLTDRLDIQIVGDDLFTTNPERLQEGIDHGAANALLWKVNQIGTVTEATEAARLATRNGYAVQVSERSGQTPDTWLADLAVGLGAGQIKTGVTRGERTEQYNRLLEIEAELGDAATFGPPGDALR</sequence>
<dbReference type="GeneID" id="37282242"/>
<feature type="binding site" evidence="6 8">
    <location>
        <position position="286"/>
    </location>
    <ligand>
        <name>Mg(2+)</name>
        <dbReference type="ChEBI" id="CHEBI:18420"/>
    </ligand>
</feature>
<organism evidence="12 13">
    <name type="scientific">Haloplanus rubicundus</name>
    <dbReference type="NCBI Taxonomy" id="1547898"/>
    <lineage>
        <taxon>Archaea</taxon>
        <taxon>Methanobacteriati</taxon>
        <taxon>Methanobacteriota</taxon>
        <taxon>Stenosarchaea group</taxon>
        <taxon>Halobacteria</taxon>
        <taxon>Halobacteriales</taxon>
        <taxon>Haloferacaceae</taxon>
        <taxon>Haloplanus</taxon>
    </lineage>
</organism>
<reference evidence="12 13" key="1">
    <citation type="submission" date="2018-07" db="EMBL/GenBank/DDBJ databases">
        <title>Genome sequences of Haloplanus sp. CBA1113.</title>
        <authorList>
            <person name="Kim Y.B."/>
            <person name="Roh S.W."/>
        </authorList>
    </citation>
    <scope>NUCLEOTIDE SEQUENCE [LARGE SCALE GENOMIC DNA]</scope>
    <source>
        <strain evidence="12 13">CBA1113</strain>
    </source>
</reference>
<feature type="active site" description="Proton acceptor" evidence="6 7">
    <location>
        <position position="336"/>
    </location>
</feature>
<proteinExistence type="inferred from homology"/>
<dbReference type="PRINTS" id="PR00148">
    <property type="entry name" value="ENOLASE"/>
</dbReference>
<dbReference type="RefSeq" id="WP_114584563.1">
    <property type="nucleotide sequence ID" value="NZ_CP031150.1"/>
</dbReference>
<dbReference type="NCBIfam" id="TIGR01060">
    <property type="entry name" value="eno"/>
    <property type="match status" value="1"/>
</dbReference>
<dbReference type="InterPro" id="IPR036849">
    <property type="entry name" value="Enolase-like_C_sf"/>
</dbReference>
<keyword evidence="6" id="KW-0963">Cytoplasm</keyword>
<keyword evidence="4 6" id="KW-0324">Glycolysis</keyword>
<dbReference type="Pfam" id="PF00113">
    <property type="entry name" value="Enolase_C"/>
    <property type="match status" value="1"/>
</dbReference>
<dbReference type="GO" id="GO:0006096">
    <property type="term" value="P:glycolytic process"/>
    <property type="evidence" value="ECO:0007669"/>
    <property type="project" value="UniProtKB-UniRule"/>
</dbReference>
<comment type="function">
    <text evidence="6">Catalyzes the reversible conversion of 2-phosphoglycerate (2-PG) into phosphoenolpyruvate (PEP). It is essential for the degradation of carbohydrates via glycolysis.</text>
</comment>
<dbReference type="InterPro" id="IPR000941">
    <property type="entry name" value="Enolase"/>
</dbReference>
<dbReference type="PANTHER" id="PTHR11902">
    <property type="entry name" value="ENOLASE"/>
    <property type="match status" value="1"/>
</dbReference>
<dbReference type="SUPFAM" id="SSF51604">
    <property type="entry name" value="Enolase C-terminal domain-like"/>
    <property type="match status" value="1"/>
</dbReference>
<evidence type="ECO:0000259" key="10">
    <source>
        <dbReference type="SMART" id="SM01192"/>
    </source>
</evidence>
<dbReference type="InterPro" id="IPR029017">
    <property type="entry name" value="Enolase-like_N"/>
</dbReference>
<dbReference type="GO" id="GO:0009986">
    <property type="term" value="C:cell surface"/>
    <property type="evidence" value="ECO:0007669"/>
    <property type="project" value="UniProtKB-SubCell"/>
</dbReference>
<evidence type="ECO:0000313" key="12">
    <source>
        <dbReference type="EMBL" id="AXG05413.1"/>
    </source>
</evidence>
<keyword evidence="3 6" id="KW-0460">Magnesium</keyword>
<dbReference type="PANTHER" id="PTHR11902:SF1">
    <property type="entry name" value="ENOLASE"/>
    <property type="match status" value="1"/>
</dbReference>
<comment type="subcellular location">
    <subcellularLocation>
        <location evidence="6">Cytoplasm</location>
    </subcellularLocation>
    <subcellularLocation>
        <location evidence="6">Secreted</location>
    </subcellularLocation>
    <subcellularLocation>
        <location evidence="6">Cell surface</location>
    </subcellularLocation>
    <text evidence="6">Fractions of enolase are present in both the cytoplasm and on the cell surface.</text>
</comment>
<keyword evidence="6" id="KW-0964">Secreted</keyword>
<comment type="similarity">
    <text evidence="2 6">Belongs to the enolase family.</text>
</comment>
<dbReference type="SMART" id="SM01193">
    <property type="entry name" value="Enolase_N"/>
    <property type="match status" value="1"/>
</dbReference>
<keyword evidence="5 6" id="KW-0456">Lyase</keyword>
<dbReference type="GO" id="GO:0005576">
    <property type="term" value="C:extracellular region"/>
    <property type="evidence" value="ECO:0007669"/>
    <property type="project" value="UniProtKB-SubCell"/>
</dbReference>
<dbReference type="PIRSF" id="PIRSF001400">
    <property type="entry name" value="Enolase"/>
    <property type="match status" value="1"/>
</dbReference>
<dbReference type="CDD" id="cd03313">
    <property type="entry name" value="enolase"/>
    <property type="match status" value="1"/>
</dbReference>
<dbReference type="InterPro" id="IPR020811">
    <property type="entry name" value="Enolase_N"/>
</dbReference>
<feature type="compositionally biased region" description="Basic and acidic residues" evidence="9">
    <location>
        <begin position="37"/>
        <end position="60"/>
    </location>
</feature>
<evidence type="ECO:0000256" key="5">
    <source>
        <dbReference type="ARBA" id="ARBA00023239"/>
    </source>
</evidence>
<dbReference type="Gene3D" id="3.20.20.120">
    <property type="entry name" value="Enolase-like C-terminal domain"/>
    <property type="match status" value="1"/>
</dbReference>
<comment type="catalytic activity">
    <reaction evidence="6">
        <text>(2R)-2-phosphoglycerate = phosphoenolpyruvate + H2O</text>
        <dbReference type="Rhea" id="RHEA:10164"/>
        <dbReference type="ChEBI" id="CHEBI:15377"/>
        <dbReference type="ChEBI" id="CHEBI:58289"/>
        <dbReference type="ChEBI" id="CHEBI:58702"/>
        <dbReference type="EC" id="4.2.1.11"/>
    </reaction>
</comment>
<dbReference type="HAMAP" id="MF_00318">
    <property type="entry name" value="Enolase"/>
    <property type="match status" value="1"/>
</dbReference>
<dbReference type="GO" id="GO:0000015">
    <property type="term" value="C:phosphopyruvate hydratase complex"/>
    <property type="evidence" value="ECO:0007669"/>
    <property type="project" value="InterPro"/>
</dbReference>
<comment type="cofactor">
    <cofactor evidence="6">
        <name>Mg(2+)</name>
        <dbReference type="ChEBI" id="CHEBI:18420"/>
    </cofactor>
    <text evidence="6">Binds a second Mg(2+) ion via substrate during catalysis.</text>
</comment>
<feature type="binding site" evidence="6 8">
    <location>
        <position position="311"/>
    </location>
    <ligand>
        <name>Mg(2+)</name>
        <dbReference type="ChEBI" id="CHEBI:18420"/>
    </ligand>
</feature>
<dbReference type="EMBL" id="CP031150">
    <property type="protein sequence ID" value="AXG05413.1"/>
    <property type="molecule type" value="Genomic_DNA"/>
</dbReference>
<dbReference type="Proteomes" id="UP000253273">
    <property type="component" value="Chromosome"/>
</dbReference>
<evidence type="ECO:0000259" key="11">
    <source>
        <dbReference type="SMART" id="SM01193"/>
    </source>
</evidence>
<dbReference type="SFLD" id="SFLDG00178">
    <property type="entry name" value="enolase"/>
    <property type="match status" value="1"/>
</dbReference>
<evidence type="ECO:0000313" key="13">
    <source>
        <dbReference type="Proteomes" id="UP000253273"/>
    </source>
</evidence>
<keyword evidence="12" id="KW-0670">Pyruvate</keyword>
<feature type="binding site" evidence="6 8">
    <location>
        <position position="243"/>
    </location>
    <ligand>
        <name>Mg(2+)</name>
        <dbReference type="ChEBI" id="CHEBI:18420"/>
    </ligand>
</feature>
<dbReference type="UniPathway" id="UPA00109">
    <property type="reaction ID" value="UER00187"/>
</dbReference>
<protein>
    <recommendedName>
        <fullName evidence="6">Enolase</fullName>
        <ecNumber evidence="6">4.2.1.11</ecNumber>
    </recommendedName>
    <alternativeName>
        <fullName evidence="6">2-phospho-D-glycerate hydro-lyase</fullName>
    </alternativeName>
    <alternativeName>
        <fullName evidence="6">2-phosphoglycerate dehydratase</fullName>
    </alternativeName>
</protein>